<feature type="transmembrane region" description="Helical" evidence="6">
    <location>
        <begin position="69"/>
        <end position="89"/>
    </location>
</feature>
<dbReference type="RefSeq" id="WP_185991785.1">
    <property type="nucleotide sequence ID" value="NZ_JACCAE010000001.1"/>
</dbReference>
<feature type="compositionally biased region" description="Basic and acidic residues" evidence="5">
    <location>
        <begin position="506"/>
        <end position="520"/>
    </location>
</feature>
<feature type="transmembrane region" description="Helical" evidence="6">
    <location>
        <begin position="101"/>
        <end position="120"/>
    </location>
</feature>
<protein>
    <submittedName>
        <fullName evidence="8">O-antigen ligase</fullName>
    </submittedName>
</protein>
<keyword evidence="4 6" id="KW-0472">Membrane</keyword>
<feature type="transmembrane region" description="Helical" evidence="6">
    <location>
        <begin position="296"/>
        <end position="314"/>
    </location>
</feature>
<comment type="subcellular location">
    <subcellularLocation>
        <location evidence="1">Membrane</location>
        <topology evidence="1">Multi-pass membrane protein</topology>
    </subcellularLocation>
</comment>
<dbReference type="EMBL" id="JACCAE010000001">
    <property type="protein sequence ID" value="NYF99032.1"/>
    <property type="molecule type" value="Genomic_DNA"/>
</dbReference>
<feature type="transmembrane region" description="Helical" evidence="6">
    <location>
        <begin position="272"/>
        <end position="289"/>
    </location>
</feature>
<evidence type="ECO:0000256" key="3">
    <source>
        <dbReference type="ARBA" id="ARBA00022989"/>
    </source>
</evidence>
<feature type="region of interest" description="Disordered" evidence="5">
    <location>
        <begin position="487"/>
        <end position="520"/>
    </location>
</feature>
<dbReference type="InterPro" id="IPR007016">
    <property type="entry name" value="O-antigen_ligase-rel_domated"/>
</dbReference>
<feature type="transmembrane region" description="Helical" evidence="6">
    <location>
        <begin position="162"/>
        <end position="182"/>
    </location>
</feature>
<keyword evidence="3 6" id="KW-1133">Transmembrane helix</keyword>
<keyword evidence="9" id="KW-1185">Reference proteome</keyword>
<evidence type="ECO:0000313" key="9">
    <source>
        <dbReference type="Proteomes" id="UP000554054"/>
    </source>
</evidence>
<accession>A0A852VPZ0</accession>
<feature type="domain" description="O-antigen ligase-related" evidence="7">
    <location>
        <begin position="256"/>
        <end position="372"/>
    </location>
</feature>
<keyword evidence="2 6" id="KW-0812">Transmembrane</keyword>
<keyword evidence="8" id="KW-0436">Ligase</keyword>
<feature type="transmembrane region" description="Helical" evidence="6">
    <location>
        <begin position="250"/>
        <end position="266"/>
    </location>
</feature>
<evidence type="ECO:0000259" key="7">
    <source>
        <dbReference type="Pfam" id="PF04932"/>
    </source>
</evidence>
<feature type="transmembrane region" description="Helical" evidence="6">
    <location>
        <begin position="132"/>
        <end position="150"/>
    </location>
</feature>
<feature type="transmembrane region" description="Helical" evidence="6">
    <location>
        <begin position="34"/>
        <end position="57"/>
    </location>
</feature>
<dbReference type="PANTHER" id="PTHR37422:SF13">
    <property type="entry name" value="LIPOPOLYSACCHARIDE BIOSYNTHESIS PROTEIN PA4999-RELATED"/>
    <property type="match status" value="1"/>
</dbReference>
<sequence length="520" mass="56817">MVGKSARSEGDPWQPILLHLPTPLQRAREDRTPVLLRGGTFTTVGLLVLFLALQFLIPARLVIGGMGAAGRPSVAIGILLAFLWVVSAVRPHRLPRGRQPIRWVIGVFVLTQLIGYVVGFDRLPSQAQASAATRWLIVVAAIAGVTLAVADGVRTRYELDRVLQFLVFLSGLMSLVGVLQFFGVVDLVQYVRIPGLRFNYEVLGVASRGTAGIPRVAGTANHYIEFGVVLALALPVAMHYALFSRPGLQRWWRWVAVVLIALGIPLSVSRSALVTVVVGMGLMAVVWPWRQRYNAFVLAVLATAVFHVLNRGVLGTIKSLFTNVENDPSVTDRIERTARVLELWHQRPVFGWGAGMVTPQEFLLLDNQIYGFLLSGGVLAVLGFAALFLVPYLLGRSTRLRGRDQETRHLGHALAVTMPAAMVASGTFDSFSFATFVGMVCILIGATGALWRLDETSPSRALQVAGPGDRFVTTALMAQVRTRVRQVWKDPHPGRIPGSPRPSTPGDRRRDDDNSLRTVP</sequence>
<dbReference type="PANTHER" id="PTHR37422">
    <property type="entry name" value="TEICHURONIC ACID BIOSYNTHESIS PROTEIN TUAE"/>
    <property type="match status" value="1"/>
</dbReference>
<feature type="transmembrane region" description="Helical" evidence="6">
    <location>
        <begin position="369"/>
        <end position="390"/>
    </location>
</feature>
<dbReference type="AlphaFoldDB" id="A0A852VPZ0"/>
<comment type="caution">
    <text evidence="8">The sequence shown here is derived from an EMBL/GenBank/DDBJ whole genome shotgun (WGS) entry which is preliminary data.</text>
</comment>
<gene>
    <name evidence="8" type="ORF">BJY20_002424</name>
</gene>
<evidence type="ECO:0000256" key="2">
    <source>
        <dbReference type="ARBA" id="ARBA00022692"/>
    </source>
</evidence>
<feature type="transmembrane region" description="Helical" evidence="6">
    <location>
        <begin position="223"/>
        <end position="243"/>
    </location>
</feature>
<feature type="transmembrane region" description="Helical" evidence="6">
    <location>
        <begin position="410"/>
        <end position="428"/>
    </location>
</feature>
<dbReference type="GO" id="GO:0016874">
    <property type="term" value="F:ligase activity"/>
    <property type="evidence" value="ECO:0007669"/>
    <property type="project" value="UniProtKB-KW"/>
</dbReference>
<dbReference type="Pfam" id="PF04932">
    <property type="entry name" value="Wzy_C"/>
    <property type="match status" value="1"/>
</dbReference>
<dbReference type="GO" id="GO:0016020">
    <property type="term" value="C:membrane"/>
    <property type="evidence" value="ECO:0007669"/>
    <property type="project" value="UniProtKB-SubCell"/>
</dbReference>
<proteinExistence type="predicted"/>
<evidence type="ECO:0000256" key="5">
    <source>
        <dbReference type="SAM" id="MobiDB-lite"/>
    </source>
</evidence>
<evidence type="ECO:0000256" key="6">
    <source>
        <dbReference type="SAM" id="Phobius"/>
    </source>
</evidence>
<organism evidence="8 9">
    <name type="scientific">Janibacter cremeus</name>
    <dbReference type="NCBI Taxonomy" id="1285192"/>
    <lineage>
        <taxon>Bacteria</taxon>
        <taxon>Bacillati</taxon>
        <taxon>Actinomycetota</taxon>
        <taxon>Actinomycetes</taxon>
        <taxon>Micrococcales</taxon>
        <taxon>Intrasporangiaceae</taxon>
        <taxon>Janibacter</taxon>
    </lineage>
</organism>
<evidence type="ECO:0000256" key="4">
    <source>
        <dbReference type="ARBA" id="ARBA00023136"/>
    </source>
</evidence>
<dbReference type="Proteomes" id="UP000554054">
    <property type="component" value="Unassembled WGS sequence"/>
</dbReference>
<feature type="transmembrane region" description="Helical" evidence="6">
    <location>
        <begin position="434"/>
        <end position="453"/>
    </location>
</feature>
<name>A0A852VPZ0_9MICO</name>
<evidence type="ECO:0000256" key="1">
    <source>
        <dbReference type="ARBA" id="ARBA00004141"/>
    </source>
</evidence>
<reference evidence="8 9" key="1">
    <citation type="submission" date="2020-07" db="EMBL/GenBank/DDBJ databases">
        <title>Sequencing the genomes of 1000 actinobacteria strains.</title>
        <authorList>
            <person name="Klenk H.-P."/>
        </authorList>
    </citation>
    <scope>NUCLEOTIDE SEQUENCE [LARGE SCALE GENOMIC DNA]</scope>
    <source>
        <strain evidence="8 9">DSM 26154</strain>
    </source>
</reference>
<evidence type="ECO:0000313" key="8">
    <source>
        <dbReference type="EMBL" id="NYF99032.1"/>
    </source>
</evidence>
<dbReference type="InterPro" id="IPR051533">
    <property type="entry name" value="WaaL-like"/>
</dbReference>